<accession>A0A8D8DFS9</accession>
<protein>
    <submittedName>
        <fullName evidence="1">(northern house mosquito) hypothetical protein</fullName>
    </submittedName>
</protein>
<reference evidence="1" key="1">
    <citation type="submission" date="2021-05" db="EMBL/GenBank/DDBJ databases">
        <authorList>
            <person name="Alioto T."/>
            <person name="Alioto T."/>
            <person name="Gomez Garrido J."/>
        </authorList>
    </citation>
    <scope>NUCLEOTIDE SEQUENCE</scope>
</reference>
<name>A0A8D8DFS9_CULPI</name>
<proteinExistence type="predicted"/>
<evidence type="ECO:0000313" key="1">
    <source>
        <dbReference type="EMBL" id="CAG6508851.1"/>
    </source>
</evidence>
<dbReference type="EMBL" id="HBUE01263265">
    <property type="protein sequence ID" value="CAG6560207.1"/>
    <property type="molecule type" value="Transcribed_RNA"/>
</dbReference>
<organism evidence="1">
    <name type="scientific">Culex pipiens</name>
    <name type="common">House mosquito</name>
    <dbReference type="NCBI Taxonomy" id="7175"/>
    <lineage>
        <taxon>Eukaryota</taxon>
        <taxon>Metazoa</taxon>
        <taxon>Ecdysozoa</taxon>
        <taxon>Arthropoda</taxon>
        <taxon>Hexapoda</taxon>
        <taxon>Insecta</taxon>
        <taxon>Pterygota</taxon>
        <taxon>Neoptera</taxon>
        <taxon>Endopterygota</taxon>
        <taxon>Diptera</taxon>
        <taxon>Nematocera</taxon>
        <taxon>Culicoidea</taxon>
        <taxon>Culicidae</taxon>
        <taxon>Culicinae</taxon>
        <taxon>Culicini</taxon>
        <taxon>Culex</taxon>
        <taxon>Culex</taxon>
    </lineage>
</organism>
<dbReference type="EMBL" id="HBUE01158141">
    <property type="protein sequence ID" value="CAG6508851.1"/>
    <property type="molecule type" value="Transcribed_RNA"/>
</dbReference>
<dbReference type="AlphaFoldDB" id="A0A8D8DFS9"/>
<sequence length="107" mass="12759">MITHTQKIRASNQTNVRIPLHVVSQLSNMGTQSSGRIAFLNFAYFRQVFFLQNYKIKQVTNQIVRFRLATDHRAAFPFSFNFSFRFIRLCCCKTKNHLNLKINKHYW</sequence>